<accession>A0ABQ2L7M8</accession>
<dbReference type="Pfam" id="PF06912">
    <property type="entry name" value="DUF1275"/>
    <property type="match status" value="1"/>
</dbReference>
<proteinExistence type="predicted"/>
<sequence length="241" mass="25973">MHVKTWRSGILMLLCMSAGIVDVIGYIHLGRVFTANMTGNIVILGMSFAHVAELSFLRAALACLGFIAGNAAAAMLLSGNKAKGFWPARITLILLIELVFYLLFAWLAGPVMSETLLHVLIILLSSAMGMQTTAARKLGIAGISTTVLTNNLASVIEDIVAYFRKRFGASEKTVKISGDTWLRFIAVLIYCLGALVAGVAEVTLAFSAIWIPILVMVIILIIALKLFRGLDENGDRIPPHS</sequence>
<feature type="transmembrane region" description="Helical" evidence="1">
    <location>
        <begin position="206"/>
        <end position="227"/>
    </location>
</feature>
<gene>
    <name evidence="2" type="primary">yoaK</name>
    <name evidence="2" type="ORF">GCM10010969_32930</name>
</gene>
<dbReference type="Proteomes" id="UP000606653">
    <property type="component" value="Unassembled WGS sequence"/>
</dbReference>
<reference evidence="3" key="1">
    <citation type="journal article" date="2019" name="Int. J. Syst. Evol. Microbiol.">
        <title>The Global Catalogue of Microorganisms (GCM) 10K type strain sequencing project: providing services to taxonomists for standard genome sequencing and annotation.</title>
        <authorList>
            <consortium name="The Broad Institute Genomics Platform"/>
            <consortium name="The Broad Institute Genome Sequencing Center for Infectious Disease"/>
            <person name="Wu L."/>
            <person name="Ma J."/>
        </authorList>
    </citation>
    <scope>NUCLEOTIDE SEQUENCE [LARGE SCALE GENOMIC DNA]</scope>
    <source>
        <strain evidence="3">CGMCC 1.6964</strain>
    </source>
</reference>
<evidence type="ECO:0000313" key="3">
    <source>
        <dbReference type="Proteomes" id="UP000606653"/>
    </source>
</evidence>
<keyword evidence="3" id="KW-1185">Reference proteome</keyword>
<evidence type="ECO:0000256" key="1">
    <source>
        <dbReference type="SAM" id="Phobius"/>
    </source>
</evidence>
<dbReference type="PANTHER" id="PTHR37314:SF4">
    <property type="entry name" value="UPF0700 TRANSMEMBRANE PROTEIN YOAK"/>
    <property type="match status" value="1"/>
</dbReference>
<dbReference type="InterPro" id="IPR010699">
    <property type="entry name" value="DUF1275"/>
</dbReference>
<organism evidence="2 3">
    <name type="scientific">Saccharibacillus kuerlensis</name>
    <dbReference type="NCBI Taxonomy" id="459527"/>
    <lineage>
        <taxon>Bacteria</taxon>
        <taxon>Bacillati</taxon>
        <taxon>Bacillota</taxon>
        <taxon>Bacilli</taxon>
        <taxon>Bacillales</taxon>
        <taxon>Paenibacillaceae</taxon>
        <taxon>Saccharibacillus</taxon>
    </lineage>
</organism>
<feature type="transmembrane region" description="Helical" evidence="1">
    <location>
        <begin position="6"/>
        <end position="25"/>
    </location>
</feature>
<keyword evidence="1 2" id="KW-0812">Transmembrane</keyword>
<feature type="transmembrane region" description="Helical" evidence="1">
    <location>
        <begin position="56"/>
        <end position="78"/>
    </location>
</feature>
<keyword evidence="1" id="KW-0472">Membrane</keyword>
<keyword evidence="1" id="KW-1133">Transmembrane helix</keyword>
<dbReference type="EMBL" id="BMLN01000011">
    <property type="protein sequence ID" value="GGO05997.1"/>
    <property type="molecule type" value="Genomic_DNA"/>
</dbReference>
<comment type="caution">
    <text evidence="2">The sequence shown here is derived from an EMBL/GenBank/DDBJ whole genome shotgun (WGS) entry which is preliminary data.</text>
</comment>
<feature type="transmembrane region" description="Helical" evidence="1">
    <location>
        <begin position="181"/>
        <end position="200"/>
    </location>
</feature>
<feature type="transmembrane region" description="Helical" evidence="1">
    <location>
        <begin position="90"/>
        <end position="109"/>
    </location>
</feature>
<name>A0ABQ2L7M8_9BACL</name>
<dbReference type="PANTHER" id="PTHR37314">
    <property type="entry name" value="SLR0142 PROTEIN"/>
    <property type="match status" value="1"/>
</dbReference>
<evidence type="ECO:0000313" key="2">
    <source>
        <dbReference type="EMBL" id="GGO05997.1"/>
    </source>
</evidence>
<protein>
    <submittedName>
        <fullName evidence="2">UPF0700 transmembrane protein YoaK</fullName>
    </submittedName>
</protein>